<dbReference type="AlphaFoldDB" id="A0A7H4P5B1"/>
<accession>A0A7H4P5B1</accession>
<dbReference type="Proteomes" id="UP000254571">
    <property type="component" value="Unassembled WGS sequence"/>
</dbReference>
<reference evidence="1 2" key="1">
    <citation type="submission" date="2018-06" db="EMBL/GenBank/DDBJ databases">
        <authorList>
            <consortium name="Pathogen Informatics"/>
            <person name="Doyle S."/>
        </authorList>
    </citation>
    <scope>NUCLEOTIDE SEQUENCE [LARGE SCALE GENOMIC DNA]</scope>
    <source>
        <strain evidence="1 2">NCTC9149</strain>
    </source>
</reference>
<dbReference type="Pfam" id="PF07358">
    <property type="entry name" value="DUF1482"/>
    <property type="match status" value="1"/>
</dbReference>
<evidence type="ECO:0000313" key="2">
    <source>
        <dbReference type="Proteomes" id="UP000254571"/>
    </source>
</evidence>
<name>A0A7H4P5B1_9ENTR</name>
<evidence type="ECO:0000313" key="1">
    <source>
        <dbReference type="EMBL" id="STW07626.1"/>
    </source>
</evidence>
<comment type="caution">
    <text evidence="1">The sequence shown here is derived from an EMBL/GenBank/DDBJ whole genome shotgun (WGS) entry which is preliminary data.</text>
</comment>
<protein>
    <submittedName>
        <fullName evidence="1">Protein of uncharacterized function (DUF1482)</fullName>
    </submittedName>
</protein>
<dbReference type="InterPro" id="IPR009954">
    <property type="entry name" value="DUF1482"/>
</dbReference>
<dbReference type="EMBL" id="UGMX01000002">
    <property type="protein sequence ID" value="STW07626.1"/>
    <property type="molecule type" value="Genomic_DNA"/>
</dbReference>
<proteinExistence type="predicted"/>
<gene>
    <name evidence="1" type="ORF">NCTC9149_04062</name>
</gene>
<organism evidence="1 2">
    <name type="scientific">Klebsiella grimontii</name>
    <dbReference type="NCBI Taxonomy" id="2058152"/>
    <lineage>
        <taxon>Bacteria</taxon>
        <taxon>Pseudomonadati</taxon>
        <taxon>Pseudomonadota</taxon>
        <taxon>Gammaproteobacteria</taxon>
        <taxon>Enterobacterales</taxon>
        <taxon>Enterobacteriaceae</taxon>
        <taxon>Klebsiella/Raoultella group</taxon>
        <taxon>Klebsiella</taxon>
    </lineage>
</organism>
<sequence length="64" mass="7041">MSTLYVLIIGVCAVTGECSDVLTGIYESEQQCVDSAAEQHVKGQCLPYKQAFAWADDQRPAVRF</sequence>